<evidence type="ECO:0000313" key="3">
    <source>
        <dbReference type="Proteomes" id="UP000251714"/>
    </source>
</evidence>
<sequence length="62" mass="7017">MPDTIVRVSKKELEELIKGVLHEELQPIKDRLDAINKMLDGLTNQGLAPKTPPKETDIRPQD</sequence>
<feature type="compositionally biased region" description="Basic and acidic residues" evidence="1">
    <location>
        <begin position="52"/>
        <end position="62"/>
    </location>
</feature>
<dbReference type="AlphaFoldDB" id="A0A365NHW8"/>
<protein>
    <submittedName>
        <fullName evidence="2">Uncharacterized protein</fullName>
    </submittedName>
</protein>
<comment type="caution">
    <text evidence="2">The sequence shown here is derived from an EMBL/GenBank/DDBJ whole genome shotgun (WGS) entry which is preliminary data.</text>
</comment>
<evidence type="ECO:0000256" key="1">
    <source>
        <dbReference type="SAM" id="MobiDB-lite"/>
    </source>
</evidence>
<dbReference type="EMBL" id="PKMI01000009">
    <property type="protein sequence ID" value="RBA20252.1"/>
    <property type="molecule type" value="Genomic_DNA"/>
</dbReference>
<reference evidence="2 3" key="1">
    <citation type="submission" date="2017-12" db="EMBL/GenBank/DDBJ databases">
        <title>Genome sequence of the mycotoxigenic crop pathogen Fusarium proliferatum, strain ITEM 2341 from Date Palm.</title>
        <authorList>
            <person name="Almiman B.F."/>
            <person name="Shittu T.A."/>
            <person name="Muthumeenakshi S."/>
            <person name="Baroncelli R."/>
            <person name="Sreenivasaprasada S."/>
        </authorList>
    </citation>
    <scope>NUCLEOTIDE SEQUENCE [LARGE SCALE GENOMIC DNA]</scope>
    <source>
        <strain evidence="2 3">ITEM 2341</strain>
    </source>
</reference>
<accession>A0A365NHW8</accession>
<name>A0A365NHW8_GIBIN</name>
<dbReference type="Proteomes" id="UP000251714">
    <property type="component" value="Unassembled WGS sequence"/>
</dbReference>
<evidence type="ECO:0000313" key="2">
    <source>
        <dbReference type="EMBL" id="RBA20252.1"/>
    </source>
</evidence>
<feature type="region of interest" description="Disordered" evidence="1">
    <location>
        <begin position="42"/>
        <end position="62"/>
    </location>
</feature>
<organism evidence="2 3">
    <name type="scientific">Gibberella intermedia</name>
    <name type="common">Bulb rot disease fungus</name>
    <name type="synonym">Fusarium proliferatum</name>
    <dbReference type="NCBI Taxonomy" id="948311"/>
    <lineage>
        <taxon>Eukaryota</taxon>
        <taxon>Fungi</taxon>
        <taxon>Dikarya</taxon>
        <taxon>Ascomycota</taxon>
        <taxon>Pezizomycotina</taxon>
        <taxon>Sordariomycetes</taxon>
        <taxon>Hypocreomycetidae</taxon>
        <taxon>Hypocreales</taxon>
        <taxon>Nectriaceae</taxon>
        <taxon>Fusarium</taxon>
        <taxon>Fusarium fujikuroi species complex</taxon>
    </lineage>
</organism>
<gene>
    <name evidence="2" type="ORF">FPRO05_08697</name>
</gene>
<proteinExistence type="predicted"/>